<evidence type="ECO:0000256" key="4">
    <source>
        <dbReference type="ARBA" id="ARBA00023002"/>
    </source>
</evidence>
<dbReference type="InterPro" id="IPR050281">
    <property type="entry name" value="Flavin_monoamine_oxidase"/>
</dbReference>
<comment type="cofactor">
    <cofactor evidence="1">
        <name>FAD</name>
        <dbReference type="ChEBI" id="CHEBI:57692"/>
    </cofactor>
</comment>
<dbReference type="PANTHER" id="PTHR10742">
    <property type="entry name" value="FLAVIN MONOAMINE OXIDASE"/>
    <property type="match status" value="1"/>
</dbReference>
<comment type="similarity">
    <text evidence="3">Belongs to the flavin monoamine oxidase family.</text>
</comment>
<dbReference type="InterPro" id="IPR001613">
    <property type="entry name" value="Flavin_amine_oxidase"/>
</dbReference>
<dbReference type="SUPFAM" id="SSF51905">
    <property type="entry name" value="FAD/NAD(P)-binding domain"/>
    <property type="match status" value="1"/>
</dbReference>
<dbReference type="InterPro" id="IPR036188">
    <property type="entry name" value="FAD/NAD-bd_sf"/>
</dbReference>
<dbReference type="Proteomes" id="UP001161247">
    <property type="component" value="Chromosome 6"/>
</dbReference>
<name>A0AAV1DMX7_OLDCO</name>
<dbReference type="Gene3D" id="3.50.50.60">
    <property type="entry name" value="FAD/NAD(P)-binding domain"/>
    <property type="match status" value="2"/>
</dbReference>
<dbReference type="PANTHER" id="PTHR10742:SF386">
    <property type="entry name" value="LYSINE-SPECIFIC HISTONE DEMETHYLASE 1A"/>
    <property type="match status" value="1"/>
</dbReference>
<organism evidence="7 8">
    <name type="scientific">Oldenlandia corymbosa var. corymbosa</name>
    <dbReference type="NCBI Taxonomy" id="529605"/>
    <lineage>
        <taxon>Eukaryota</taxon>
        <taxon>Viridiplantae</taxon>
        <taxon>Streptophyta</taxon>
        <taxon>Embryophyta</taxon>
        <taxon>Tracheophyta</taxon>
        <taxon>Spermatophyta</taxon>
        <taxon>Magnoliopsida</taxon>
        <taxon>eudicotyledons</taxon>
        <taxon>Gunneridae</taxon>
        <taxon>Pentapetalae</taxon>
        <taxon>asterids</taxon>
        <taxon>lamiids</taxon>
        <taxon>Gentianales</taxon>
        <taxon>Rubiaceae</taxon>
        <taxon>Rubioideae</taxon>
        <taxon>Spermacoceae</taxon>
        <taxon>Hedyotis-Oldenlandia complex</taxon>
        <taxon>Oldenlandia</taxon>
    </lineage>
</organism>
<dbReference type="PRINTS" id="PR00757">
    <property type="entry name" value="AMINEOXDASEF"/>
</dbReference>
<evidence type="ECO:0000256" key="3">
    <source>
        <dbReference type="ARBA" id="ARBA00005995"/>
    </source>
</evidence>
<gene>
    <name evidence="7" type="ORF">OLC1_LOCUS17188</name>
</gene>
<evidence type="ECO:0000313" key="8">
    <source>
        <dbReference type="Proteomes" id="UP001161247"/>
    </source>
</evidence>
<evidence type="ECO:0000256" key="1">
    <source>
        <dbReference type="ARBA" id="ARBA00001974"/>
    </source>
</evidence>
<dbReference type="SUPFAM" id="SSF54373">
    <property type="entry name" value="FAD-linked reductases, C-terminal domain"/>
    <property type="match status" value="1"/>
</dbReference>
<keyword evidence="8" id="KW-1185">Reference proteome</keyword>
<dbReference type="EMBL" id="OX459123">
    <property type="protein sequence ID" value="CAI9109250.1"/>
    <property type="molecule type" value="Genomic_DNA"/>
</dbReference>
<evidence type="ECO:0000256" key="2">
    <source>
        <dbReference type="ARBA" id="ARBA00004723"/>
    </source>
</evidence>
<feature type="binding site" evidence="5">
    <location>
        <position position="394"/>
    </location>
    <ligand>
        <name>substrate</name>
    </ligand>
</feature>
<dbReference type="AlphaFoldDB" id="A0AAV1DMX7"/>
<keyword evidence="4" id="KW-0560">Oxidoreductase</keyword>
<feature type="domain" description="Amine oxidase" evidence="6">
    <location>
        <begin position="411"/>
        <end position="457"/>
    </location>
</feature>
<sequence>MNQEANASTVNDCSLNFGNLCIDEDNNSGGIAVQGGLIEIPQCSDQNPARNILSPGLCHTNFEIKHGISPSIIVIGGGFAGIAAARALHDAKFQVTVLESRDRIGGRVHTDYSFGFPVDMGASWLQGASNKNPLSPLIGRLQLKLYRTSGDDSVLYDHDLERYALFDMDGNQVANDLVSKVSVIFESILEETDLVRDIISRDMTISRAISLVFERRPDLRLDGLAHKILQWCLSRMEGWFAADANTISLESWHDEELLPGGHCIMVEGYLPVIRKLAKDLDIQLGHRVTKVAREENQVTVTVEDGRTFLTDAAIVAVPLGVLKSGRIQFEPRLPDWKEEAMNDLGIGIENKIVLLFSEVFWPNVEFLGVVAETCYLCSYFLNLHKATGHPVLVYMPAGQLARDIEKIYDTVGRPHDLYKKLRIPVEYLFFAGEATSFEFSGSAHGAYSSGLKAADDCRMLFREKYGEFDLYNPAIVGEETVGLLITRK</sequence>
<protein>
    <submittedName>
        <fullName evidence="7">OLC1v1009037C1</fullName>
    </submittedName>
</protein>
<proteinExistence type="inferred from homology"/>
<reference evidence="7" key="1">
    <citation type="submission" date="2023-03" db="EMBL/GenBank/DDBJ databases">
        <authorList>
            <person name="Julca I."/>
        </authorList>
    </citation>
    <scope>NUCLEOTIDE SEQUENCE</scope>
</reference>
<evidence type="ECO:0000259" key="6">
    <source>
        <dbReference type="Pfam" id="PF01593"/>
    </source>
</evidence>
<dbReference type="GO" id="GO:0046592">
    <property type="term" value="F:polyamine oxidase activity"/>
    <property type="evidence" value="ECO:0007669"/>
    <property type="project" value="TreeGrafter"/>
</dbReference>
<evidence type="ECO:0000313" key="7">
    <source>
        <dbReference type="EMBL" id="CAI9109250.1"/>
    </source>
</evidence>
<comment type="pathway">
    <text evidence="2">Amine and polyamine degradation; spermine degradation.</text>
</comment>
<dbReference type="InterPro" id="IPR002937">
    <property type="entry name" value="Amino_oxidase"/>
</dbReference>
<feature type="domain" description="Amine oxidase" evidence="6">
    <location>
        <begin position="79"/>
        <end position="407"/>
    </location>
</feature>
<dbReference type="Gene3D" id="3.90.660.10">
    <property type="match status" value="1"/>
</dbReference>
<dbReference type="GO" id="GO:0006598">
    <property type="term" value="P:polyamine catabolic process"/>
    <property type="evidence" value="ECO:0007669"/>
    <property type="project" value="TreeGrafter"/>
</dbReference>
<evidence type="ECO:0000256" key="5">
    <source>
        <dbReference type="PIRSR" id="PIRSR601613-1"/>
    </source>
</evidence>
<dbReference type="GO" id="GO:0005777">
    <property type="term" value="C:peroxisome"/>
    <property type="evidence" value="ECO:0007669"/>
    <property type="project" value="TreeGrafter"/>
</dbReference>
<feature type="binding site" evidence="5">
    <location>
        <position position="288"/>
    </location>
    <ligand>
        <name>FAD</name>
        <dbReference type="ChEBI" id="CHEBI:57692"/>
    </ligand>
</feature>
<accession>A0AAV1DMX7</accession>
<dbReference type="Pfam" id="PF01593">
    <property type="entry name" value="Amino_oxidase"/>
    <property type="match status" value="2"/>
</dbReference>